<evidence type="ECO:0000256" key="1">
    <source>
        <dbReference type="SAM" id="Phobius"/>
    </source>
</evidence>
<keyword evidence="1" id="KW-0812">Transmembrane</keyword>
<accession>A0A3G4ZS10</accession>
<organism evidence="2">
    <name type="scientific">Edafosvirus sp</name>
    <dbReference type="NCBI Taxonomy" id="2487765"/>
    <lineage>
        <taxon>Viruses</taxon>
        <taxon>Varidnaviria</taxon>
        <taxon>Bamfordvirae</taxon>
        <taxon>Nucleocytoviricota</taxon>
        <taxon>Megaviricetes</taxon>
        <taxon>Imitervirales</taxon>
        <taxon>Mimiviridae</taxon>
        <taxon>Klosneuvirinae</taxon>
    </lineage>
</organism>
<reference evidence="2" key="1">
    <citation type="submission" date="2018-10" db="EMBL/GenBank/DDBJ databases">
        <title>Hidden diversity of soil giant viruses.</title>
        <authorList>
            <person name="Schulz F."/>
            <person name="Alteio L."/>
            <person name="Goudeau D."/>
            <person name="Ryan E.M."/>
            <person name="Malmstrom R.R."/>
            <person name="Blanchard J."/>
            <person name="Woyke T."/>
        </authorList>
    </citation>
    <scope>NUCLEOTIDE SEQUENCE</scope>
    <source>
        <strain evidence="2">EDV1</strain>
    </source>
</reference>
<keyword evidence="1" id="KW-0472">Membrane</keyword>
<feature type="transmembrane region" description="Helical" evidence="1">
    <location>
        <begin position="201"/>
        <end position="221"/>
    </location>
</feature>
<dbReference type="EMBL" id="MK072066">
    <property type="protein sequence ID" value="AYV77678.1"/>
    <property type="molecule type" value="Genomic_DNA"/>
</dbReference>
<proteinExistence type="predicted"/>
<sequence length="223" mass="26066">MTNVITRAKTLNQCNHTPNVLYFDASAQKKMKSILANKITYIILLNTPMISDKVENLLEKLRKEYQEHYCAYDNEDGKILKKIKNDPLKYTINDKEIMATNNPHWIWHDVGKFYAQYNPDGTIYKQCQCQGCSWHFRNLNCKPRIDNKHCLYCTCQSCVCVARVETNYYITPIDPKQLAKCGGKDKDCTYKCQVCKKHSQLFSNEQICIIILIIAIVFYYLMC</sequence>
<evidence type="ECO:0000313" key="2">
    <source>
        <dbReference type="EMBL" id="AYV77678.1"/>
    </source>
</evidence>
<keyword evidence="1" id="KW-1133">Transmembrane helix</keyword>
<gene>
    <name evidence="2" type="ORF">Edafosvirus1_9</name>
</gene>
<name>A0A3G4ZS10_9VIRU</name>
<protein>
    <submittedName>
        <fullName evidence="2">Uncharacterized protein</fullName>
    </submittedName>
</protein>